<evidence type="ECO:0000256" key="5">
    <source>
        <dbReference type="ARBA" id="ARBA00022867"/>
    </source>
</evidence>
<evidence type="ECO:0000313" key="9">
    <source>
        <dbReference type="Proteomes" id="UP000663881"/>
    </source>
</evidence>
<dbReference type="PANTHER" id="PTHR43836:SF2">
    <property type="entry name" value="CATECHOL O-METHYLTRANSFERASE 1-RELATED"/>
    <property type="match status" value="1"/>
</dbReference>
<feature type="non-terminal residue" evidence="8">
    <location>
        <position position="1"/>
    </location>
</feature>
<accession>A0A820LV66</accession>
<dbReference type="Proteomes" id="UP000663881">
    <property type="component" value="Unassembled WGS sequence"/>
</dbReference>
<dbReference type="PANTHER" id="PTHR43836">
    <property type="entry name" value="CATECHOL O-METHYLTRANSFERASE 1-RELATED"/>
    <property type="match status" value="1"/>
</dbReference>
<evidence type="ECO:0000256" key="4">
    <source>
        <dbReference type="ARBA" id="ARBA00022691"/>
    </source>
</evidence>
<reference evidence="8" key="1">
    <citation type="submission" date="2021-02" db="EMBL/GenBank/DDBJ databases">
        <authorList>
            <person name="Nowell W R."/>
        </authorList>
    </citation>
    <scope>NUCLEOTIDE SEQUENCE</scope>
</reference>
<keyword evidence="5" id="KW-0531">Neurotransmitter degradation</keyword>
<keyword evidence="4" id="KW-0949">S-adenosyl-L-methionine</keyword>
<dbReference type="EC" id="2.1.1.6" evidence="1"/>
<dbReference type="GO" id="GO:0016206">
    <property type="term" value="F:catechol O-methyltransferase activity"/>
    <property type="evidence" value="ECO:0007669"/>
    <property type="project" value="UniProtKB-EC"/>
</dbReference>
<dbReference type="InterPro" id="IPR029063">
    <property type="entry name" value="SAM-dependent_MTases_sf"/>
</dbReference>
<sequence>WLISINVIFEYAGVTDRIKTIVGDTNTVIPHLNKDFNVDSFDLIFIDHVKDVYLRDFKILEDVGLIK</sequence>
<dbReference type="PROSITE" id="PS51682">
    <property type="entry name" value="SAM_OMT_I"/>
    <property type="match status" value="1"/>
</dbReference>
<dbReference type="Gene3D" id="3.40.50.150">
    <property type="entry name" value="Vaccinia Virus protein VP39"/>
    <property type="match status" value="1"/>
</dbReference>
<dbReference type="Pfam" id="PF01596">
    <property type="entry name" value="Methyltransf_3"/>
    <property type="match status" value="1"/>
</dbReference>
<evidence type="ECO:0000256" key="2">
    <source>
        <dbReference type="ARBA" id="ARBA00022603"/>
    </source>
</evidence>
<name>A0A820LV66_9BILA</name>
<dbReference type="InterPro" id="IPR002935">
    <property type="entry name" value="SAM_O-MeTrfase"/>
</dbReference>
<dbReference type="GO" id="GO:0006584">
    <property type="term" value="P:catecholamine metabolic process"/>
    <property type="evidence" value="ECO:0007669"/>
    <property type="project" value="UniProtKB-KW"/>
</dbReference>
<evidence type="ECO:0000256" key="3">
    <source>
        <dbReference type="ARBA" id="ARBA00022679"/>
    </source>
</evidence>
<gene>
    <name evidence="8" type="ORF">OKA104_LOCUS49422</name>
</gene>
<dbReference type="SUPFAM" id="SSF53335">
    <property type="entry name" value="S-adenosyl-L-methionine-dependent methyltransferases"/>
    <property type="match status" value="1"/>
</dbReference>
<evidence type="ECO:0000256" key="7">
    <source>
        <dbReference type="ARBA" id="ARBA00023453"/>
    </source>
</evidence>
<feature type="non-terminal residue" evidence="8">
    <location>
        <position position="67"/>
    </location>
</feature>
<comment type="caution">
    <text evidence="8">The sequence shown here is derived from an EMBL/GenBank/DDBJ whole genome shotgun (WGS) entry which is preliminary data.</text>
</comment>
<comment type="similarity">
    <text evidence="7">Belongs to the class I-like SAM-binding methyltransferase superfamily. Cation-dependent O-methyltransferase family.</text>
</comment>
<keyword evidence="6" id="KW-0128">Catecholamine metabolism</keyword>
<keyword evidence="2" id="KW-0489">Methyltransferase</keyword>
<dbReference type="AlphaFoldDB" id="A0A820LV66"/>
<proteinExistence type="inferred from homology"/>
<evidence type="ECO:0000313" key="8">
    <source>
        <dbReference type="EMBL" id="CAF4362898.1"/>
    </source>
</evidence>
<organism evidence="8 9">
    <name type="scientific">Adineta steineri</name>
    <dbReference type="NCBI Taxonomy" id="433720"/>
    <lineage>
        <taxon>Eukaryota</taxon>
        <taxon>Metazoa</taxon>
        <taxon>Spiralia</taxon>
        <taxon>Gnathifera</taxon>
        <taxon>Rotifera</taxon>
        <taxon>Eurotatoria</taxon>
        <taxon>Bdelloidea</taxon>
        <taxon>Adinetida</taxon>
        <taxon>Adinetidae</taxon>
        <taxon>Adineta</taxon>
    </lineage>
</organism>
<keyword evidence="3" id="KW-0808">Transferase</keyword>
<dbReference type="GO" id="GO:0032259">
    <property type="term" value="P:methylation"/>
    <property type="evidence" value="ECO:0007669"/>
    <property type="project" value="UniProtKB-KW"/>
</dbReference>
<dbReference type="EMBL" id="CAJOAY010023051">
    <property type="protein sequence ID" value="CAF4362898.1"/>
    <property type="molecule type" value="Genomic_DNA"/>
</dbReference>
<evidence type="ECO:0000256" key="1">
    <source>
        <dbReference type="ARBA" id="ARBA00012880"/>
    </source>
</evidence>
<protein>
    <recommendedName>
        <fullName evidence="1">catechol O-methyltransferase</fullName>
        <ecNumber evidence="1">2.1.1.6</ecNumber>
    </recommendedName>
</protein>
<evidence type="ECO:0000256" key="6">
    <source>
        <dbReference type="ARBA" id="ARBA00022939"/>
    </source>
</evidence>